<feature type="transmembrane region" description="Helical" evidence="2">
    <location>
        <begin position="12"/>
        <end position="30"/>
    </location>
</feature>
<proteinExistence type="predicted"/>
<accession>A0AAE0PN30</accession>
<keyword evidence="2" id="KW-0472">Membrane</keyword>
<gene>
    <name evidence="3" type="ORF">B0T20DRAFT_485290</name>
</gene>
<protein>
    <submittedName>
        <fullName evidence="3">Uncharacterized protein</fullName>
    </submittedName>
</protein>
<sequence>MPTVLTMRPARHFIPALALLVLVYWLVLWAQMGKTLRQSGTPCRVNIGGGVAGEAGGNGTNCITTVAAPAQPITTAGAPAEITGAAAAAAKPEKTEAAEEKAVANNVGCCSLVRQELELELPHHSQRPRALQDDAEPRYSGVSRSSCQVSFFGDFVRPAWIKKGDITGDAETHLRCLATTKNTAKLYKEVVNFLVHKVLLAFISGCHCKKFFEVPSGFNWIVYLLSLPEEEKRKRKKKKKKKDEEKDNRKNKKKPTETHEPAAVARLPPPPPPPTPIQEHTSPNGLSREDNSYMLPMNRPRNVLRYM</sequence>
<evidence type="ECO:0000313" key="3">
    <source>
        <dbReference type="EMBL" id="KAK3402615.1"/>
    </source>
</evidence>
<reference evidence="3" key="2">
    <citation type="submission" date="2023-07" db="EMBL/GenBank/DDBJ databases">
        <authorList>
            <consortium name="Lawrence Berkeley National Laboratory"/>
            <person name="Haridas S."/>
            <person name="Hensen N."/>
            <person name="Bonometti L."/>
            <person name="Westerberg I."/>
            <person name="Brannstrom I.O."/>
            <person name="Guillou S."/>
            <person name="Cros-Aarteil S."/>
            <person name="Calhoun S."/>
            <person name="Kuo A."/>
            <person name="Mondo S."/>
            <person name="Pangilinan J."/>
            <person name="Riley R."/>
            <person name="LaButti K."/>
            <person name="Andreopoulos B."/>
            <person name="Lipzen A."/>
            <person name="Chen C."/>
            <person name="Yanf M."/>
            <person name="Daum C."/>
            <person name="Ng V."/>
            <person name="Clum A."/>
            <person name="Steindorff A."/>
            <person name="Ohm R."/>
            <person name="Martin F."/>
            <person name="Silar P."/>
            <person name="Natvig D."/>
            <person name="Lalanne C."/>
            <person name="Gautier V."/>
            <person name="Ament-velasquez S.L."/>
            <person name="Kruys A."/>
            <person name="Hutchinson M.I."/>
            <person name="Powell A.J."/>
            <person name="Barry K."/>
            <person name="Miller A.N."/>
            <person name="Grigoriev I.V."/>
            <person name="Debuchy R."/>
            <person name="Gladieux P."/>
            <person name="Thoren M.H."/>
            <person name="Johannesson H."/>
        </authorList>
    </citation>
    <scope>NUCLEOTIDE SEQUENCE</scope>
    <source>
        <strain evidence="3">FGSC 1904</strain>
    </source>
</reference>
<dbReference type="EMBL" id="JAUTDP010000001">
    <property type="protein sequence ID" value="KAK3402615.1"/>
    <property type="molecule type" value="Genomic_DNA"/>
</dbReference>
<evidence type="ECO:0000256" key="2">
    <source>
        <dbReference type="SAM" id="Phobius"/>
    </source>
</evidence>
<feature type="compositionally biased region" description="Pro residues" evidence="1">
    <location>
        <begin position="267"/>
        <end position="276"/>
    </location>
</feature>
<dbReference type="AlphaFoldDB" id="A0AAE0PN30"/>
<dbReference type="Proteomes" id="UP001281003">
    <property type="component" value="Unassembled WGS sequence"/>
</dbReference>
<comment type="caution">
    <text evidence="3">The sequence shown here is derived from an EMBL/GenBank/DDBJ whole genome shotgun (WGS) entry which is preliminary data.</text>
</comment>
<evidence type="ECO:0000313" key="4">
    <source>
        <dbReference type="Proteomes" id="UP001281003"/>
    </source>
</evidence>
<evidence type="ECO:0000256" key="1">
    <source>
        <dbReference type="SAM" id="MobiDB-lite"/>
    </source>
</evidence>
<organism evidence="3 4">
    <name type="scientific">Sordaria brevicollis</name>
    <dbReference type="NCBI Taxonomy" id="83679"/>
    <lineage>
        <taxon>Eukaryota</taxon>
        <taxon>Fungi</taxon>
        <taxon>Dikarya</taxon>
        <taxon>Ascomycota</taxon>
        <taxon>Pezizomycotina</taxon>
        <taxon>Sordariomycetes</taxon>
        <taxon>Sordariomycetidae</taxon>
        <taxon>Sordariales</taxon>
        <taxon>Sordariaceae</taxon>
        <taxon>Sordaria</taxon>
    </lineage>
</organism>
<keyword evidence="2" id="KW-1133">Transmembrane helix</keyword>
<reference evidence="3" key="1">
    <citation type="journal article" date="2023" name="Mol. Phylogenet. Evol.">
        <title>Genome-scale phylogeny and comparative genomics of the fungal order Sordariales.</title>
        <authorList>
            <person name="Hensen N."/>
            <person name="Bonometti L."/>
            <person name="Westerberg I."/>
            <person name="Brannstrom I.O."/>
            <person name="Guillou S."/>
            <person name="Cros-Aarteil S."/>
            <person name="Calhoun S."/>
            <person name="Haridas S."/>
            <person name="Kuo A."/>
            <person name="Mondo S."/>
            <person name="Pangilinan J."/>
            <person name="Riley R."/>
            <person name="LaButti K."/>
            <person name="Andreopoulos B."/>
            <person name="Lipzen A."/>
            <person name="Chen C."/>
            <person name="Yan M."/>
            <person name="Daum C."/>
            <person name="Ng V."/>
            <person name="Clum A."/>
            <person name="Steindorff A."/>
            <person name="Ohm R.A."/>
            <person name="Martin F."/>
            <person name="Silar P."/>
            <person name="Natvig D.O."/>
            <person name="Lalanne C."/>
            <person name="Gautier V."/>
            <person name="Ament-Velasquez S.L."/>
            <person name="Kruys A."/>
            <person name="Hutchinson M.I."/>
            <person name="Powell A.J."/>
            <person name="Barry K."/>
            <person name="Miller A.N."/>
            <person name="Grigoriev I.V."/>
            <person name="Debuchy R."/>
            <person name="Gladieux P."/>
            <person name="Hiltunen Thoren M."/>
            <person name="Johannesson H."/>
        </authorList>
    </citation>
    <scope>NUCLEOTIDE SEQUENCE</scope>
    <source>
        <strain evidence="3">FGSC 1904</strain>
    </source>
</reference>
<feature type="region of interest" description="Disordered" evidence="1">
    <location>
        <begin position="232"/>
        <end position="307"/>
    </location>
</feature>
<keyword evidence="4" id="KW-1185">Reference proteome</keyword>
<keyword evidence="2" id="KW-0812">Transmembrane</keyword>
<name>A0AAE0PN30_SORBR</name>
<feature type="compositionally biased region" description="Basic and acidic residues" evidence="1">
    <location>
        <begin position="242"/>
        <end position="260"/>
    </location>
</feature>